<gene>
    <name evidence="2" type="ORF">S03H2_48603</name>
</gene>
<dbReference type="EMBL" id="BARU01030658">
    <property type="protein sequence ID" value="GAH65726.1"/>
    <property type="molecule type" value="Genomic_DNA"/>
</dbReference>
<reference evidence="2" key="1">
    <citation type="journal article" date="2014" name="Front. Microbiol.">
        <title>High frequency of phylogenetically diverse reductive dehalogenase-homologous genes in deep subseafloor sedimentary metagenomes.</title>
        <authorList>
            <person name="Kawai M."/>
            <person name="Futagami T."/>
            <person name="Toyoda A."/>
            <person name="Takaki Y."/>
            <person name="Nishi S."/>
            <person name="Hori S."/>
            <person name="Arai W."/>
            <person name="Tsubouchi T."/>
            <person name="Morono Y."/>
            <person name="Uchiyama I."/>
            <person name="Ito T."/>
            <person name="Fujiyama A."/>
            <person name="Inagaki F."/>
            <person name="Takami H."/>
        </authorList>
    </citation>
    <scope>NUCLEOTIDE SEQUENCE</scope>
    <source>
        <strain evidence="2">Expedition CK06-06</strain>
    </source>
</reference>
<evidence type="ECO:0000313" key="2">
    <source>
        <dbReference type="EMBL" id="GAH65726.1"/>
    </source>
</evidence>
<keyword evidence="1" id="KW-0812">Transmembrane</keyword>
<sequence>MHQRIGAGGVPITLGDAVDVVAGNAVDTSLWARGEDMSVNLGHDRVGIVLTGTVANFVVGALCLRLKARYKQATLLTT</sequence>
<keyword evidence="1" id="KW-0472">Membrane</keyword>
<organism evidence="2">
    <name type="scientific">marine sediment metagenome</name>
    <dbReference type="NCBI Taxonomy" id="412755"/>
    <lineage>
        <taxon>unclassified sequences</taxon>
        <taxon>metagenomes</taxon>
        <taxon>ecological metagenomes</taxon>
    </lineage>
</organism>
<comment type="caution">
    <text evidence="2">The sequence shown here is derived from an EMBL/GenBank/DDBJ whole genome shotgun (WGS) entry which is preliminary data.</text>
</comment>
<proteinExistence type="predicted"/>
<feature type="transmembrane region" description="Helical" evidence="1">
    <location>
        <begin position="46"/>
        <end position="64"/>
    </location>
</feature>
<protein>
    <submittedName>
        <fullName evidence="2">Uncharacterized protein</fullName>
    </submittedName>
</protein>
<keyword evidence="1" id="KW-1133">Transmembrane helix</keyword>
<evidence type="ECO:0000256" key="1">
    <source>
        <dbReference type="SAM" id="Phobius"/>
    </source>
</evidence>
<name>X1H6B6_9ZZZZ</name>
<accession>X1H6B6</accession>
<dbReference type="AlphaFoldDB" id="X1H6B6"/>